<evidence type="ECO:0000256" key="2">
    <source>
        <dbReference type="ARBA" id="ARBA00023125"/>
    </source>
</evidence>
<organism evidence="6 7">
    <name type="scientific">Hirschia litorea</name>
    <dbReference type="NCBI Taxonomy" id="1199156"/>
    <lineage>
        <taxon>Bacteria</taxon>
        <taxon>Pseudomonadati</taxon>
        <taxon>Pseudomonadota</taxon>
        <taxon>Alphaproteobacteria</taxon>
        <taxon>Hyphomonadales</taxon>
        <taxon>Hyphomonadaceae</taxon>
        <taxon>Hirschia</taxon>
    </lineage>
</organism>
<dbReference type="PANTHER" id="PTHR47506">
    <property type="entry name" value="TRANSCRIPTIONAL REGULATORY PROTEIN"/>
    <property type="match status" value="1"/>
</dbReference>
<keyword evidence="7" id="KW-1185">Reference proteome</keyword>
<dbReference type="Proteomes" id="UP001596492">
    <property type="component" value="Unassembled WGS sequence"/>
</dbReference>
<feature type="DNA-binding region" description="H-T-H motif" evidence="4">
    <location>
        <begin position="29"/>
        <end position="48"/>
    </location>
</feature>
<dbReference type="InterPro" id="IPR001647">
    <property type="entry name" value="HTH_TetR"/>
</dbReference>
<evidence type="ECO:0000256" key="3">
    <source>
        <dbReference type="ARBA" id="ARBA00023163"/>
    </source>
</evidence>
<dbReference type="PANTHER" id="PTHR47506:SF1">
    <property type="entry name" value="HTH-TYPE TRANSCRIPTIONAL REGULATOR YJDC"/>
    <property type="match status" value="1"/>
</dbReference>
<evidence type="ECO:0000259" key="5">
    <source>
        <dbReference type="PROSITE" id="PS50977"/>
    </source>
</evidence>
<dbReference type="Gene3D" id="1.10.357.10">
    <property type="entry name" value="Tetracycline Repressor, domain 2"/>
    <property type="match status" value="1"/>
</dbReference>
<dbReference type="Pfam" id="PF16925">
    <property type="entry name" value="TetR_C_13"/>
    <property type="match status" value="1"/>
</dbReference>
<sequence>MGRPSNFDREAAIEKAMNRIWAEGYEACSVKSLSEMLGITRSSFYNAFGSREELFLEVFDLYLTQLPELHLEKCNEADGAKHVITRLMVSLVEIRFGNDIRPGCLLVNCAVELIGKTETLGQVLNGALCGLAEKLQTVLSDGIEQGELSPDLDVPAVAHGVLAFLLGVNVMSKMSVSRQDALAAGYAFLDRYGLRAEEKTIQ</sequence>
<dbReference type="InterPro" id="IPR009057">
    <property type="entry name" value="Homeodomain-like_sf"/>
</dbReference>
<evidence type="ECO:0000256" key="4">
    <source>
        <dbReference type="PROSITE-ProRule" id="PRU00335"/>
    </source>
</evidence>
<accession>A0ABW2IHH0</accession>
<gene>
    <name evidence="6" type="ORF">ACFQS8_01745</name>
</gene>
<reference evidence="7" key="1">
    <citation type="journal article" date="2019" name="Int. J. Syst. Evol. Microbiol.">
        <title>The Global Catalogue of Microorganisms (GCM) 10K type strain sequencing project: providing services to taxonomists for standard genome sequencing and annotation.</title>
        <authorList>
            <consortium name="The Broad Institute Genomics Platform"/>
            <consortium name="The Broad Institute Genome Sequencing Center for Infectious Disease"/>
            <person name="Wu L."/>
            <person name="Ma J."/>
        </authorList>
    </citation>
    <scope>NUCLEOTIDE SEQUENCE [LARGE SCALE GENOMIC DNA]</scope>
    <source>
        <strain evidence="7">CCUG 51308</strain>
    </source>
</reference>
<evidence type="ECO:0000313" key="7">
    <source>
        <dbReference type="Proteomes" id="UP001596492"/>
    </source>
</evidence>
<dbReference type="InterPro" id="IPR036271">
    <property type="entry name" value="Tet_transcr_reg_TetR-rel_C_sf"/>
</dbReference>
<dbReference type="SUPFAM" id="SSF46689">
    <property type="entry name" value="Homeodomain-like"/>
    <property type="match status" value="1"/>
</dbReference>
<protein>
    <submittedName>
        <fullName evidence="6">TetR/AcrR family transcriptional regulator</fullName>
    </submittedName>
</protein>
<name>A0ABW2IHH0_9PROT</name>
<dbReference type="InterPro" id="IPR011075">
    <property type="entry name" value="TetR_C"/>
</dbReference>
<evidence type="ECO:0000313" key="6">
    <source>
        <dbReference type="EMBL" id="MFC7290327.1"/>
    </source>
</evidence>
<evidence type="ECO:0000256" key="1">
    <source>
        <dbReference type="ARBA" id="ARBA00023015"/>
    </source>
</evidence>
<dbReference type="Gene3D" id="1.10.10.60">
    <property type="entry name" value="Homeodomain-like"/>
    <property type="match status" value="1"/>
</dbReference>
<feature type="domain" description="HTH tetR-type" evidence="5">
    <location>
        <begin position="6"/>
        <end position="66"/>
    </location>
</feature>
<dbReference type="SUPFAM" id="SSF48498">
    <property type="entry name" value="Tetracyclin repressor-like, C-terminal domain"/>
    <property type="match status" value="1"/>
</dbReference>
<keyword evidence="1" id="KW-0805">Transcription regulation</keyword>
<dbReference type="Pfam" id="PF00440">
    <property type="entry name" value="TetR_N"/>
    <property type="match status" value="1"/>
</dbReference>
<keyword evidence="2 4" id="KW-0238">DNA-binding</keyword>
<dbReference type="RefSeq" id="WP_382165127.1">
    <property type="nucleotide sequence ID" value="NZ_JBHTBR010000002.1"/>
</dbReference>
<keyword evidence="3" id="KW-0804">Transcription</keyword>
<dbReference type="PROSITE" id="PS50977">
    <property type="entry name" value="HTH_TETR_2"/>
    <property type="match status" value="1"/>
</dbReference>
<comment type="caution">
    <text evidence="6">The sequence shown here is derived from an EMBL/GenBank/DDBJ whole genome shotgun (WGS) entry which is preliminary data.</text>
</comment>
<proteinExistence type="predicted"/>
<dbReference type="EMBL" id="JBHTBR010000002">
    <property type="protein sequence ID" value="MFC7290327.1"/>
    <property type="molecule type" value="Genomic_DNA"/>
</dbReference>